<keyword evidence="4" id="KW-1185">Reference proteome</keyword>
<feature type="domain" description="VanZ-like" evidence="2">
    <location>
        <begin position="11"/>
        <end position="130"/>
    </location>
</feature>
<feature type="transmembrane region" description="Helical" evidence="1">
    <location>
        <begin position="110"/>
        <end position="127"/>
    </location>
</feature>
<evidence type="ECO:0000259" key="2">
    <source>
        <dbReference type="Pfam" id="PF04892"/>
    </source>
</evidence>
<keyword evidence="1" id="KW-0812">Transmembrane</keyword>
<evidence type="ECO:0000313" key="4">
    <source>
        <dbReference type="Proteomes" id="UP000440513"/>
    </source>
</evidence>
<keyword evidence="1" id="KW-0472">Membrane</keyword>
<comment type="caution">
    <text evidence="3">The sequence shown here is derived from an EMBL/GenBank/DDBJ whole genome shotgun (WGS) entry which is preliminary data.</text>
</comment>
<feature type="transmembrane region" description="Helical" evidence="1">
    <location>
        <begin position="84"/>
        <end position="104"/>
    </location>
</feature>
<dbReference type="Proteomes" id="UP000440513">
    <property type="component" value="Unassembled WGS sequence"/>
</dbReference>
<feature type="transmembrane region" description="Helical" evidence="1">
    <location>
        <begin position="139"/>
        <end position="160"/>
    </location>
</feature>
<sequence>MKRKDWTGGLFFIYLAFVIWAILLKFSTSPDALPHLRNINLIPYGDCLMVNGNLNIRELAENILIFVPFGIYGGMLAPERAGGTVILAGAGFSLFLETLQYLLAMGASDITDVINNTLGAVIGVLLWKAFRKIAGEKSWLIVQILATVGTVGMLGVGVLICITNA</sequence>
<evidence type="ECO:0000256" key="1">
    <source>
        <dbReference type="SAM" id="Phobius"/>
    </source>
</evidence>
<dbReference type="RefSeq" id="WP_154431356.1">
    <property type="nucleotide sequence ID" value="NZ_VUMS01000003.1"/>
</dbReference>
<dbReference type="PANTHER" id="PTHR36834:SF2">
    <property type="entry name" value="MEMBRANE PROTEIN"/>
    <property type="match status" value="1"/>
</dbReference>
<evidence type="ECO:0000313" key="3">
    <source>
        <dbReference type="EMBL" id="MST65554.1"/>
    </source>
</evidence>
<feature type="transmembrane region" description="Helical" evidence="1">
    <location>
        <begin position="7"/>
        <end position="26"/>
    </location>
</feature>
<organism evidence="3 4">
    <name type="scientific">Oliverpabstia intestinalis</name>
    <dbReference type="NCBI Taxonomy" id="2606633"/>
    <lineage>
        <taxon>Bacteria</taxon>
        <taxon>Bacillati</taxon>
        <taxon>Bacillota</taxon>
        <taxon>Clostridia</taxon>
        <taxon>Lachnospirales</taxon>
        <taxon>Lachnospiraceae</taxon>
        <taxon>Oliverpabstia</taxon>
    </lineage>
</organism>
<protein>
    <submittedName>
        <fullName evidence="3">VanZ family protein</fullName>
    </submittedName>
</protein>
<dbReference type="EMBL" id="VUMS01000003">
    <property type="protein sequence ID" value="MST65554.1"/>
    <property type="molecule type" value="Genomic_DNA"/>
</dbReference>
<dbReference type="AlphaFoldDB" id="A0A7X2P197"/>
<dbReference type="Pfam" id="PF04892">
    <property type="entry name" value="VanZ"/>
    <property type="match status" value="1"/>
</dbReference>
<accession>A0A7X2P197</accession>
<dbReference type="InterPro" id="IPR053150">
    <property type="entry name" value="Teicoplanin_resist-assoc"/>
</dbReference>
<dbReference type="InterPro" id="IPR006976">
    <property type="entry name" value="VanZ-like"/>
</dbReference>
<dbReference type="PANTHER" id="PTHR36834">
    <property type="entry name" value="MEMBRANE PROTEIN-RELATED"/>
    <property type="match status" value="1"/>
</dbReference>
<keyword evidence="1" id="KW-1133">Transmembrane helix</keyword>
<name>A0A7X2P197_9FIRM</name>
<reference evidence="3 4" key="1">
    <citation type="submission" date="2019-08" db="EMBL/GenBank/DDBJ databases">
        <title>In-depth cultivation of the pig gut microbiome towards novel bacterial diversity and tailored functional studies.</title>
        <authorList>
            <person name="Wylensek D."/>
            <person name="Hitch T.C.A."/>
            <person name="Clavel T."/>
        </authorList>
    </citation>
    <scope>NUCLEOTIDE SEQUENCE [LARGE SCALE GENOMIC DNA]</scope>
    <source>
        <strain evidence="3 4">BSM-380-WT-5A</strain>
    </source>
</reference>
<proteinExistence type="predicted"/>
<gene>
    <name evidence="3" type="ORF">FYJ57_02125</name>
</gene>